<evidence type="ECO:0000313" key="1">
    <source>
        <dbReference type="EMBL" id="BAU49617.1"/>
    </source>
</evidence>
<dbReference type="RefSeq" id="WP_096462004.1">
    <property type="nucleotide sequence ID" value="NZ_AP014936.1"/>
</dbReference>
<reference evidence="1 2" key="1">
    <citation type="submission" date="2015-08" db="EMBL/GenBank/DDBJ databases">
        <title>Complete genome sequence of Sulfurifustis variabilis.</title>
        <authorList>
            <person name="Miura A."/>
            <person name="Kojima H."/>
            <person name="Fukui M."/>
        </authorList>
    </citation>
    <scope>NUCLEOTIDE SEQUENCE [LARGE SCALE GENOMIC DNA]</scope>
    <source>
        <strain evidence="2">skN76</strain>
    </source>
</reference>
<name>A0A1B4VFT7_9GAMM</name>
<accession>A0A1B4VFT7</accession>
<gene>
    <name evidence="1" type="ORF">SVA_3069</name>
</gene>
<evidence type="ECO:0000313" key="2">
    <source>
        <dbReference type="Proteomes" id="UP000218899"/>
    </source>
</evidence>
<proteinExistence type="predicted"/>
<dbReference type="Proteomes" id="UP000218899">
    <property type="component" value="Chromosome"/>
</dbReference>
<dbReference type="EMBL" id="AP014936">
    <property type="protein sequence ID" value="BAU49617.1"/>
    <property type="molecule type" value="Genomic_DNA"/>
</dbReference>
<keyword evidence="2" id="KW-1185">Reference proteome</keyword>
<organism evidence="1 2">
    <name type="scientific">Sulfurifustis variabilis</name>
    <dbReference type="NCBI Taxonomy" id="1675686"/>
    <lineage>
        <taxon>Bacteria</taxon>
        <taxon>Pseudomonadati</taxon>
        <taxon>Pseudomonadota</taxon>
        <taxon>Gammaproteobacteria</taxon>
        <taxon>Acidiferrobacterales</taxon>
        <taxon>Acidiferrobacteraceae</taxon>
        <taxon>Sulfurifustis</taxon>
    </lineage>
</organism>
<protein>
    <submittedName>
        <fullName evidence="1">Uncharacterized protein</fullName>
    </submittedName>
</protein>
<dbReference type="KEGG" id="sva:SVA_3069"/>
<sequence length="64" mass="7345">MTRKIHIFDPTLCEVYYHDGRVDRVPEPVIRNIGNEEALEVVTLWAKITKRIAPQDEIAMLPAA</sequence>
<dbReference type="AlphaFoldDB" id="A0A1B4VFT7"/>